<dbReference type="EMBL" id="CM026423">
    <property type="protein sequence ID" value="KAG0583121.1"/>
    <property type="molecule type" value="Genomic_DNA"/>
</dbReference>
<evidence type="ECO:0000313" key="4">
    <source>
        <dbReference type="EMBL" id="KAG0583129.1"/>
    </source>
</evidence>
<dbReference type="Proteomes" id="UP000822688">
    <property type="component" value="Chromosome 3"/>
</dbReference>
<organism evidence="4 5">
    <name type="scientific">Ceratodon purpureus</name>
    <name type="common">Fire moss</name>
    <name type="synonym">Dicranum purpureum</name>
    <dbReference type="NCBI Taxonomy" id="3225"/>
    <lineage>
        <taxon>Eukaryota</taxon>
        <taxon>Viridiplantae</taxon>
        <taxon>Streptophyta</taxon>
        <taxon>Embryophyta</taxon>
        <taxon>Bryophyta</taxon>
        <taxon>Bryophytina</taxon>
        <taxon>Bryopsida</taxon>
        <taxon>Dicranidae</taxon>
        <taxon>Pseudoditrichales</taxon>
        <taxon>Ditrichaceae</taxon>
        <taxon>Ceratodon</taxon>
    </lineage>
</organism>
<gene>
    <name evidence="3" type="ORF">KC19_3G111100</name>
    <name evidence="4" type="ORF">KC19_3G111700</name>
</gene>
<feature type="transmembrane region" description="Helical" evidence="2">
    <location>
        <begin position="183"/>
        <end position="205"/>
    </location>
</feature>
<evidence type="ECO:0000313" key="5">
    <source>
        <dbReference type="Proteomes" id="UP000822688"/>
    </source>
</evidence>
<keyword evidence="1" id="KW-0175">Coiled coil</keyword>
<proteinExistence type="predicted"/>
<evidence type="ECO:0000313" key="3">
    <source>
        <dbReference type="EMBL" id="KAG0583121.1"/>
    </source>
</evidence>
<sequence>MAASDVLSEEEGVGEESFSGVISAHMQDQADENLKLKELLDKLDDQANGRNSMLKELLEELETLSGDSSAVQDILDAAGYSEFEKKLALIQESRALLKREQELRKERIAQRSTEVESDYQQVIEQMERAHQDAIVANERYRKVLQFIDTTCNLIQDYEFKEIVSVTTASSPPYCELSLSRYGFLYSLFFLAQFASTPISSVYFCISCIFRMNVLEQTLLQVLLGFIVGQIFQLEGLRVQNPAACSC</sequence>
<name>A0A8T0IJK7_CERPU</name>
<comment type="caution">
    <text evidence="4">The sequence shown here is derived from an EMBL/GenBank/DDBJ whole genome shotgun (WGS) entry which is preliminary data.</text>
</comment>
<keyword evidence="2" id="KW-0472">Membrane</keyword>
<dbReference type="EMBL" id="CM026423">
    <property type="protein sequence ID" value="KAG0583129.1"/>
    <property type="molecule type" value="Genomic_DNA"/>
</dbReference>
<keyword evidence="2" id="KW-0812">Transmembrane</keyword>
<evidence type="ECO:0000256" key="1">
    <source>
        <dbReference type="SAM" id="Coils"/>
    </source>
</evidence>
<keyword evidence="5" id="KW-1185">Reference proteome</keyword>
<protein>
    <submittedName>
        <fullName evidence="4">Uncharacterized protein</fullName>
    </submittedName>
</protein>
<reference evidence="4" key="1">
    <citation type="submission" date="2020-06" db="EMBL/GenBank/DDBJ databases">
        <title>WGS assembly of Ceratodon purpureus strain R40.</title>
        <authorList>
            <person name="Carey S.B."/>
            <person name="Jenkins J."/>
            <person name="Shu S."/>
            <person name="Lovell J.T."/>
            <person name="Sreedasyam A."/>
            <person name="Maumus F."/>
            <person name="Tiley G.P."/>
            <person name="Fernandez-Pozo N."/>
            <person name="Barry K."/>
            <person name="Chen C."/>
            <person name="Wang M."/>
            <person name="Lipzen A."/>
            <person name="Daum C."/>
            <person name="Saski C.A."/>
            <person name="Payton A.C."/>
            <person name="Mcbreen J.C."/>
            <person name="Conrad R.E."/>
            <person name="Kollar L.M."/>
            <person name="Olsson S."/>
            <person name="Huttunen S."/>
            <person name="Landis J.B."/>
            <person name="Wickett N.J."/>
            <person name="Johnson M.G."/>
            <person name="Rensing S.A."/>
            <person name="Grimwood J."/>
            <person name="Schmutz J."/>
            <person name="Mcdaniel S.F."/>
        </authorList>
    </citation>
    <scope>NUCLEOTIDE SEQUENCE</scope>
    <source>
        <strain evidence="4">R40</strain>
    </source>
</reference>
<keyword evidence="2" id="KW-1133">Transmembrane helix</keyword>
<evidence type="ECO:0000256" key="2">
    <source>
        <dbReference type="SAM" id="Phobius"/>
    </source>
</evidence>
<feature type="coiled-coil region" evidence="1">
    <location>
        <begin position="26"/>
        <end position="100"/>
    </location>
</feature>
<accession>A0A8T0IJK7</accession>
<dbReference type="AlphaFoldDB" id="A0A8T0IJK7"/>